<reference evidence="1 2" key="1">
    <citation type="journal article" date="2015" name="Genome Biol.">
        <title>Comparative genomics of Steinernema reveals deeply conserved gene regulatory networks.</title>
        <authorList>
            <person name="Dillman A.R."/>
            <person name="Macchietto M."/>
            <person name="Porter C.F."/>
            <person name="Rogers A."/>
            <person name="Williams B."/>
            <person name="Antoshechkin I."/>
            <person name="Lee M.M."/>
            <person name="Goodwin Z."/>
            <person name="Lu X."/>
            <person name="Lewis E.E."/>
            <person name="Goodrich-Blair H."/>
            <person name="Stock S.P."/>
            <person name="Adams B.J."/>
            <person name="Sternberg P.W."/>
            <person name="Mortazavi A."/>
        </authorList>
    </citation>
    <scope>NUCLEOTIDE SEQUENCE [LARGE SCALE GENOMIC DNA]</scope>
    <source>
        <strain evidence="1 2">ALL</strain>
    </source>
</reference>
<proteinExistence type="predicted"/>
<evidence type="ECO:0000313" key="2">
    <source>
        <dbReference type="Proteomes" id="UP000298663"/>
    </source>
</evidence>
<accession>A0A4U5P934</accession>
<dbReference type="Proteomes" id="UP000298663">
    <property type="component" value="Unassembled WGS sequence"/>
</dbReference>
<dbReference type="EMBL" id="AZBU02000002">
    <property type="protein sequence ID" value="TKR92768.1"/>
    <property type="molecule type" value="Genomic_DNA"/>
</dbReference>
<comment type="caution">
    <text evidence="1">The sequence shown here is derived from an EMBL/GenBank/DDBJ whole genome shotgun (WGS) entry which is preliminary data.</text>
</comment>
<organism evidence="1 2">
    <name type="scientific">Steinernema carpocapsae</name>
    <name type="common">Entomopathogenic nematode</name>
    <dbReference type="NCBI Taxonomy" id="34508"/>
    <lineage>
        <taxon>Eukaryota</taxon>
        <taxon>Metazoa</taxon>
        <taxon>Ecdysozoa</taxon>
        <taxon>Nematoda</taxon>
        <taxon>Chromadorea</taxon>
        <taxon>Rhabditida</taxon>
        <taxon>Tylenchina</taxon>
        <taxon>Panagrolaimomorpha</taxon>
        <taxon>Strongyloidoidea</taxon>
        <taxon>Steinernematidae</taxon>
        <taxon>Steinernema</taxon>
    </lineage>
</organism>
<name>A0A4U5P934_STECR</name>
<protein>
    <submittedName>
        <fullName evidence="1">Uncharacterized protein</fullName>
    </submittedName>
</protein>
<reference evidence="1 2" key="2">
    <citation type="journal article" date="2019" name="G3 (Bethesda)">
        <title>Hybrid Assembly of the Genome of the Entomopathogenic Nematode Steinernema carpocapsae Identifies the X-Chromosome.</title>
        <authorList>
            <person name="Serra L."/>
            <person name="Macchietto M."/>
            <person name="Macias-Munoz A."/>
            <person name="McGill C.J."/>
            <person name="Rodriguez I.M."/>
            <person name="Rodriguez B."/>
            <person name="Murad R."/>
            <person name="Mortazavi A."/>
        </authorList>
    </citation>
    <scope>NUCLEOTIDE SEQUENCE [LARGE SCALE GENOMIC DNA]</scope>
    <source>
        <strain evidence="1 2">ALL</strain>
    </source>
</reference>
<dbReference type="AlphaFoldDB" id="A0A4U5P934"/>
<gene>
    <name evidence="1" type="ORF">L596_007351</name>
</gene>
<sequence length="596" mass="68709">MRFAFFVIVAFCSGSKTNNVLMYLINNLPVSIYHRDLWVPCGGKGYIKKNDKCSIAEMQVEFETSRGFSNESTQEMDPELTGMTRFYNFDAFLTSMQSRAEFRRVFISDNHCPANRDHPVVENKSFYFEHELNFPFEVPCLSCYRYFDQQGYLSDYLLSFERRDKVDLFQNNRMKPLWDTLKELYSKEQRKGLAALRRGRPLDISESDRLKMLDSVGDGRLLVSPSAYEDLNAFSSRCAVSIGGQLRPLDTIVTATYLTRDPTSKVNSASRHKLDEYKYVTRDNAHKEDLRVLKNDTLKFSLEWADWGCCTACCCPIGKCNSGHSCSAIRSYRTRVGYISVTKKNESMVIDGRGGSILKGKTRTFLNQLFRSYPYSHRGIPYFSSILSKGVREELREDYKRVHSHHPTFDDEALIYYQIEECDESMKFNCIEVDRCRKKKEDAMFKAAPNRGFLKSATSDLSCRNISFRMLRIDVAGQNNFSVNLNHSYMVDFNSRRFQNVKNVEWMKDGDKNKIAHFDGSKACAVQTIAVHSNLRSLIINNISEVEFNSLRGKIVLVTGRAIEFQVVFSLRTVKREMKSNSSILKWALIFGGFIF</sequence>
<evidence type="ECO:0000313" key="1">
    <source>
        <dbReference type="EMBL" id="TKR92768.1"/>
    </source>
</evidence>
<keyword evidence="2" id="KW-1185">Reference proteome</keyword>
<dbReference type="OrthoDB" id="5856587at2759"/>